<gene>
    <name evidence="1" type="ORF">AB5J54_33545</name>
</gene>
<evidence type="ECO:0000313" key="1">
    <source>
        <dbReference type="EMBL" id="XDQ75155.1"/>
    </source>
</evidence>
<organism evidence="1">
    <name type="scientific">Streptomyces sp. R44</name>
    <dbReference type="NCBI Taxonomy" id="3238633"/>
    <lineage>
        <taxon>Bacteria</taxon>
        <taxon>Bacillati</taxon>
        <taxon>Actinomycetota</taxon>
        <taxon>Actinomycetes</taxon>
        <taxon>Kitasatosporales</taxon>
        <taxon>Streptomycetaceae</taxon>
        <taxon>Streptomyces</taxon>
    </lineage>
</organism>
<protein>
    <submittedName>
        <fullName evidence="1">Uncharacterized protein</fullName>
    </submittedName>
</protein>
<proteinExistence type="predicted"/>
<name>A0AB39TAX4_9ACTN</name>
<accession>A0AB39TAX4</accession>
<dbReference type="RefSeq" id="WP_369147676.1">
    <property type="nucleotide sequence ID" value="NZ_CP163444.1"/>
</dbReference>
<sequence length="71" mass="7737">MQERILGAALEKFDTDHLVASKEGGHQTMHSVDHPQGAAVDENGRKSVFDFGEASDVFRVRPFGPGRNTGQ</sequence>
<reference evidence="1" key="1">
    <citation type="submission" date="2024-07" db="EMBL/GenBank/DDBJ databases">
        <authorList>
            <person name="Yu S.T."/>
        </authorList>
    </citation>
    <scope>NUCLEOTIDE SEQUENCE</scope>
    <source>
        <strain evidence="1">R44</strain>
    </source>
</reference>
<dbReference type="AlphaFoldDB" id="A0AB39TAX4"/>
<dbReference type="EMBL" id="CP163444">
    <property type="protein sequence ID" value="XDQ75155.1"/>
    <property type="molecule type" value="Genomic_DNA"/>
</dbReference>